<evidence type="ECO:0000313" key="2">
    <source>
        <dbReference type="Proteomes" id="UP000694844"/>
    </source>
</evidence>
<dbReference type="GeneID" id="111104957"/>
<protein>
    <submittedName>
        <fullName evidence="3">Protein draper-like</fullName>
    </submittedName>
</protein>
<feature type="transmembrane region" description="Helical" evidence="1">
    <location>
        <begin position="114"/>
        <end position="136"/>
    </location>
</feature>
<evidence type="ECO:0000313" key="3">
    <source>
        <dbReference type="RefSeq" id="XP_022294842.1"/>
    </source>
</evidence>
<evidence type="ECO:0000256" key="1">
    <source>
        <dbReference type="SAM" id="Phobius"/>
    </source>
</evidence>
<proteinExistence type="predicted"/>
<dbReference type="RefSeq" id="XP_022294842.1">
    <property type="nucleotide sequence ID" value="XM_022439134.1"/>
</dbReference>
<dbReference type="KEGG" id="cvn:111104957"/>
<dbReference type="OrthoDB" id="6207553at2759"/>
<keyword evidence="1" id="KW-0472">Membrane</keyword>
<keyword evidence="1" id="KW-0812">Transmembrane</keyword>
<gene>
    <name evidence="3" type="primary">LOC111104957</name>
</gene>
<keyword evidence="1" id="KW-1133">Transmembrane helix</keyword>
<accession>A0A8B8AU22</accession>
<dbReference type="AlphaFoldDB" id="A0A8B8AU22"/>
<reference evidence="3" key="1">
    <citation type="submission" date="2025-08" db="UniProtKB">
        <authorList>
            <consortium name="RefSeq"/>
        </authorList>
    </citation>
    <scope>IDENTIFICATION</scope>
    <source>
        <tissue evidence="3">Whole sample</tissue>
    </source>
</reference>
<dbReference type="Gene3D" id="2.170.300.10">
    <property type="entry name" value="Tie2 ligand-binding domain superfamily"/>
    <property type="match status" value="1"/>
</dbReference>
<keyword evidence="2" id="KW-1185">Reference proteome</keyword>
<organism evidence="2 3">
    <name type="scientific">Crassostrea virginica</name>
    <name type="common">Eastern oyster</name>
    <dbReference type="NCBI Taxonomy" id="6565"/>
    <lineage>
        <taxon>Eukaryota</taxon>
        <taxon>Metazoa</taxon>
        <taxon>Spiralia</taxon>
        <taxon>Lophotrochozoa</taxon>
        <taxon>Mollusca</taxon>
        <taxon>Bivalvia</taxon>
        <taxon>Autobranchia</taxon>
        <taxon>Pteriomorphia</taxon>
        <taxon>Ostreida</taxon>
        <taxon>Ostreoidea</taxon>
        <taxon>Ostreidae</taxon>
        <taxon>Crassostrea</taxon>
    </lineage>
</organism>
<sequence>MWSLKQEKCISCMDGYYGVNCSTPCPVDYYGHNCISKCDCSNEYCHHEHGCRVTLSSTEELAAQLSLSTSKDPMKSPSSEQVLVLSTISTKVTKIPKPRKCPERRKQKGSLASTAFVICACLISTSASFLIVYIGLHCYMIRHKPAQVSSSVTIV</sequence>
<dbReference type="Proteomes" id="UP000694844">
    <property type="component" value="Chromosome 7"/>
</dbReference>
<name>A0A8B8AU22_CRAVI</name>